<sequence>ISAELLRLYSCVLCVFDKCYLLYFCVHKDITMNTSAGTSNSTGHQSSRKTNQNIQVYVRVRPLNARERCIRSAEVIEAVSPREIVTRHTLESKLTKKFTFDRVFGTDSRQADVYSTVVAPLIEEVLSGYNCTVFAYGQTGTGKTHTMVGTECAELKSSWEDDSDIGIIPRALSHLFDELRMLEMEFSMRISYLELYNEELCDLLSSDDSVKIRIFDDSTKKGSVIIQGLEEIPVHSKDDVYKLLEKGKERRKTATTLMNAQSSRSHTVFSILVHIRENGIDGEEMLKIGKLNLVDLAGSENVTKAGNEKGIRARETVNINQSLLTLGRVITALVERTPHIPYRESKLTRLLQESLGGRTKTSIIATISPGHKDIEETLSTLEYAHRAKNIQNKPEVNQKLTKKTVLKEYTEEIDKLKRDLMAARDKNGIYLAEDTYNEMTLKMDSQHRELNEKMLLLKALKDELQNKERIFNEVSLNLVEKTEELKRTEQNLTQTQGALQQTKRILNCTKRRYKEKKVLLQSHMKTEEVLTNQALEILDVADIATKDTHQLHSTIERRKDVDVKIQTACERFAERMRDNFNSMDNSLSNMQEQQQSYTNLLLEEFTSTATVHKKLIGDSDKKIQNVNDICKESLSSTCTIIEKCTEALTDASSEQKNALTNLFRELENKQIELIAQMHEKVKDLVKFTEQQKATTEKMQKTLVESLQEKSRNLQTHTSNITERLAAIKQISNNSLEQLAQMHVEVANERSIAAEERTIMEDIIGKLSTLKDKSYANRKTRLDTLNNLTNKVEENTQATVERLQQNATISQEFCEESCNNNIYMQKQSEEHTVVALECCEKQANAQITLKQQLDNMQKDSGERVSALTATAANHAELTHKALAEHVEEVKRARLENEVKIDEATGDVKKCLAEDSLRFKQHIEVSNGLTNSLQENILSYANTYHNQMETCVNVVENFRQSELKTYAPTGATPSKRNFVYPRTLVSTSPHVDIVKRFRQENDWSDLDTTAPIDEGSEDEHELKTSVQEITNTEIMLNSTPIDLTNVATPQQSQAATKRLTAILSKKQLRNSNSLTSGISPSKTSSSHNSSAPVVRSNKENIA</sequence>
<evidence type="ECO:0000256" key="7">
    <source>
        <dbReference type="ARBA" id="ARBA00022776"/>
    </source>
</evidence>
<dbReference type="GO" id="GO:0005876">
    <property type="term" value="C:spindle microtubule"/>
    <property type="evidence" value="ECO:0007669"/>
    <property type="project" value="TreeGrafter"/>
</dbReference>
<evidence type="ECO:0000256" key="15">
    <source>
        <dbReference type="SAM" id="Coils"/>
    </source>
</evidence>
<feature type="compositionally biased region" description="Low complexity" evidence="16">
    <location>
        <begin position="1071"/>
        <end position="1088"/>
    </location>
</feature>
<dbReference type="InterPro" id="IPR027417">
    <property type="entry name" value="P-loop_NTPase"/>
</dbReference>
<feature type="binding site" evidence="14">
    <location>
        <begin position="137"/>
        <end position="144"/>
    </location>
    <ligand>
        <name>ATP</name>
        <dbReference type="ChEBI" id="CHEBI:30616"/>
    </ligand>
</feature>
<keyword evidence="4" id="KW-0132">Cell division</keyword>
<dbReference type="InterPro" id="IPR025901">
    <property type="entry name" value="Kinesin-assoc_MT-bd_dom"/>
</dbReference>
<evidence type="ECO:0000256" key="14">
    <source>
        <dbReference type="PROSITE-ProRule" id="PRU00283"/>
    </source>
</evidence>
<dbReference type="SUPFAM" id="SSF52540">
    <property type="entry name" value="P-loop containing nucleoside triphosphate hydrolases"/>
    <property type="match status" value="1"/>
</dbReference>
<comment type="similarity">
    <text evidence="13">Belongs to the TRAFAC class myosin-kinesin ATPase superfamily. Kinesin family. KIN-5/BimC subfamily.</text>
</comment>
<feature type="region of interest" description="Disordered" evidence="16">
    <location>
        <begin position="1067"/>
        <end position="1100"/>
    </location>
</feature>
<dbReference type="OrthoDB" id="3176171at2759"/>
<keyword evidence="3" id="KW-0597">Phosphoprotein</keyword>
<evidence type="ECO:0000256" key="2">
    <source>
        <dbReference type="ARBA" id="ARBA00022490"/>
    </source>
</evidence>
<keyword evidence="7" id="KW-0498">Mitosis</keyword>
<keyword evidence="11" id="KW-0206">Cytoskeleton</keyword>
<accession>W8BFY4</accession>
<dbReference type="PRINTS" id="PR00380">
    <property type="entry name" value="KINESINHEAVY"/>
</dbReference>
<organism evidence="18">
    <name type="scientific">Ceratitis capitata</name>
    <name type="common">Mediterranean fruit fly</name>
    <name type="synonym">Tephritis capitata</name>
    <dbReference type="NCBI Taxonomy" id="7213"/>
    <lineage>
        <taxon>Eukaryota</taxon>
        <taxon>Metazoa</taxon>
        <taxon>Ecdysozoa</taxon>
        <taxon>Arthropoda</taxon>
        <taxon>Hexapoda</taxon>
        <taxon>Insecta</taxon>
        <taxon>Pterygota</taxon>
        <taxon>Neoptera</taxon>
        <taxon>Endopterygota</taxon>
        <taxon>Diptera</taxon>
        <taxon>Brachycera</taxon>
        <taxon>Muscomorpha</taxon>
        <taxon>Tephritoidea</taxon>
        <taxon>Tephritidae</taxon>
        <taxon>Ceratitis</taxon>
        <taxon>Ceratitis</taxon>
    </lineage>
</organism>
<evidence type="ECO:0000256" key="9">
    <source>
        <dbReference type="ARBA" id="ARBA00023054"/>
    </source>
</evidence>
<proteinExistence type="evidence at transcript level"/>
<reference evidence="18" key="2">
    <citation type="journal article" date="2014" name="BMC Genomics">
        <title>A genomic perspective to assessing quality of mass-reared SIT flies used in Mediterranean fruit fly (Ceratitis capitata) eradication in California.</title>
        <authorList>
            <person name="Calla B."/>
            <person name="Hall B."/>
            <person name="Hou S."/>
            <person name="Geib S.M."/>
        </authorList>
    </citation>
    <scope>NUCLEOTIDE SEQUENCE</scope>
</reference>
<evidence type="ECO:0000256" key="11">
    <source>
        <dbReference type="ARBA" id="ARBA00023212"/>
    </source>
</evidence>
<evidence type="ECO:0000256" key="1">
    <source>
        <dbReference type="ARBA" id="ARBA00004647"/>
    </source>
</evidence>
<dbReference type="InterPro" id="IPR019821">
    <property type="entry name" value="Kinesin_motor_CS"/>
</dbReference>
<dbReference type="GO" id="GO:0005524">
    <property type="term" value="F:ATP binding"/>
    <property type="evidence" value="ECO:0007669"/>
    <property type="project" value="UniProtKB-UniRule"/>
</dbReference>
<dbReference type="InterPro" id="IPR036961">
    <property type="entry name" value="Kinesin_motor_dom_sf"/>
</dbReference>
<protein>
    <submittedName>
        <fullName evidence="18">Bipolar kinesin KRP-130</fullName>
    </submittedName>
</protein>
<evidence type="ECO:0000256" key="13">
    <source>
        <dbReference type="ARBA" id="ARBA00034704"/>
    </source>
</evidence>
<dbReference type="GO" id="GO:0072686">
    <property type="term" value="C:mitotic spindle"/>
    <property type="evidence" value="ECO:0007669"/>
    <property type="project" value="TreeGrafter"/>
</dbReference>
<evidence type="ECO:0000256" key="6">
    <source>
        <dbReference type="ARBA" id="ARBA00022741"/>
    </source>
</evidence>
<dbReference type="GO" id="GO:0051231">
    <property type="term" value="P:spindle elongation"/>
    <property type="evidence" value="ECO:0007669"/>
    <property type="project" value="TreeGrafter"/>
</dbReference>
<dbReference type="PROSITE" id="PS00411">
    <property type="entry name" value="KINESIN_MOTOR_1"/>
    <property type="match status" value="1"/>
</dbReference>
<dbReference type="GO" id="GO:0051301">
    <property type="term" value="P:cell division"/>
    <property type="evidence" value="ECO:0007669"/>
    <property type="project" value="UniProtKB-KW"/>
</dbReference>
<feature type="non-terminal residue" evidence="18">
    <location>
        <position position="1"/>
    </location>
</feature>
<evidence type="ECO:0000259" key="17">
    <source>
        <dbReference type="PROSITE" id="PS50067"/>
    </source>
</evidence>
<dbReference type="GO" id="GO:0007018">
    <property type="term" value="P:microtubule-based movement"/>
    <property type="evidence" value="ECO:0007669"/>
    <property type="project" value="InterPro"/>
</dbReference>
<keyword evidence="8 14" id="KW-0067">ATP-binding</keyword>
<dbReference type="PROSITE" id="PS50067">
    <property type="entry name" value="KINESIN_MOTOR_2"/>
    <property type="match status" value="1"/>
</dbReference>
<dbReference type="CDD" id="cd01364">
    <property type="entry name" value="KISc_BimC_Eg5"/>
    <property type="match status" value="1"/>
</dbReference>
<keyword evidence="12" id="KW-0131">Cell cycle</keyword>
<dbReference type="PANTHER" id="PTHR47970">
    <property type="entry name" value="KINESIN-LIKE PROTEIN KIF11"/>
    <property type="match status" value="1"/>
</dbReference>
<dbReference type="Gene3D" id="3.40.850.10">
    <property type="entry name" value="Kinesin motor domain"/>
    <property type="match status" value="1"/>
</dbReference>
<dbReference type="InterPro" id="IPR047149">
    <property type="entry name" value="KIF11-like"/>
</dbReference>
<evidence type="ECO:0000256" key="3">
    <source>
        <dbReference type="ARBA" id="ARBA00022553"/>
    </source>
</evidence>
<dbReference type="GO" id="GO:0008574">
    <property type="term" value="F:plus-end-directed microtubule motor activity"/>
    <property type="evidence" value="ECO:0007669"/>
    <property type="project" value="TreeGrafter"/>
</dbReference>
<dbReference type="PANTHER" id="PTHR47970:SF12">
    <property type="entry name" value="KINESIN FAMILY MEMBER 11"/>
    <property type="match status" value="1"/>
</dbReference>
<keyword evidence="9 15" id="KW-0175">Coiled coil</keyword>
<dbReference type="FunFam" id="3.40.850.10:FF:000035">
    <property type="entry name" value="Kinesin-like protein KIF11"/>
    <property type="match status" value="1"/>
</dbReference>
<dbReference type="InterPro" id="IPR001752">
    <property type="entry name" value="Kinesin_motor_dom"/>
</dbReference>
<evidence type="ECO:0000256" key="10">
    <source>
        <dbReference type="ARBA" id="ARBA00023175"/>
    </source>
</evidence>
<evidence type="ECO:0000256" key="8">
    <source>
        <dbReference type="ARBA" id="ARBA00022840"/>
    </source>
</evidence>
<comment type="subcellular location">
    <subcellularLocation>
        <location evidence="1">Cytoplasm</location>
        <location evidence="1">Cytoskeleton</location>
        <location evidence="1">Spindle pole</location>
    </subcellularLocation>
</comment>
<name>W8BFY4_CERCA</name>
<dbReference type="EMBL" id="GAMC01010697">
    <property type="protein sequence ID" value="JAB95858.1"/>
    <property type="molecule type" value="mRNA"/>
</dbReference>
<keyword evidence="10 14" id="KW-0505">Motor protein</keyword>
<dbReference type="Pfam" id="PF00225">
    <property type="entry name" value="Kinesin"/>
    <property type="match status" value="1"/>
</dbReference>
<evidence type="ECO:0000313" key="18">
    <source>
        <dbReference type="EMBL" id="JAB95858.1"/>
    </source>
</evidence>
<keyword evidence="6 14" id="KW-0547">Nucleotide-binding</keyword>
<dbReference type="GO" id="GO:0090307">
    <property type="term" value="P:mitotic spindle assembly"/>
    <property type="evidence" value="ECO:0007669"/>
    <property type="project" value="TreeGrafter"/>
</dbReference>
<dbReference type="Pfam" id="PF13931">
    <property type="entry name" value="Microtub_bind"/>
    <property type="match status" value="1"/>
</dbReference>
<dbReference type="EMBL" id="GAMC01010693">
    <property type="protein sequence ID" value="JAB95862.1"/>
    <property type="molecule type" value="mRNA"/>
</dbReference>
<keyword evidence="5" id="KW-0493">Microtubule</keyword>
<evidence type="ECO:0000256" key="16">
    <source>
        <dbReference type="SAM" id="MobiDB-lite"/>
    </source>
</evidence>
<dbReference type="InterPro" id="IPR047241">
    <property type="entry name" value="KIF11-like_kin_motor_dom"/>
</dbReference>
<dbReference type="GO" id="GO:0005634">
    <property type="term" value="C:nucleus"/>
    <property type="evidence" value="ECO:0007669"/>
    <property type="project" value="TreeGrafter"/>
</dbReference>
<evidence type="ECO:0000256" key="5">
    <source>
        <dbReference type="ARBA" id="ARBA00022701"/>
    </source>
</evidence>
<dbReference type="SMART" id="SM00129">
    <property type="entry name" value="KISc"/>
    <property type="match status" value="1"/>
</dbReference>
<evidence type="ECO:0000256" key="4">
    <source>
        <dbReference type="ARBA" id="ARBA00022618"/>
    </source>
</evidence>
<dbReference type="AlphaFoldDB" id="W8BFY4"/>
<dbReference type="GO" id="GO:0000922">
    <property type="term" value="C:spindle pole"/>
    <property type="evidence" value="ECO:0007669"/>
    <property type="project" value="UniProtKB-SubCell"/>
</dbReference>
<feature type="coiled-coil region" evidence="15">
    <location>
        <begin position="399"/>
        <end position="505"/>
    </location>
</feature>
<gene>
    <name evidence="18" type="primary">KL61</name>
</gene>
<reference evidence="18" key="1">
    <citation type="submission" date="2013-07" db="EMBL/GenBank/DDBJ databases">
        <authorList>
            <person name="Geib S."/>
        </authorList>
    </citation>
    <scope>NUCLEOTIDE SEQUENCE</scope>
</reference>
<dbReference type="GO" id="GO:0008017">
    <property type="term" value="F:microtubule binding"/>
    <property type="evidence" value="ECO:0007669"/>
    <property type="project" value="InterPro"/>
</dbReference>
<feature type="domain" description="Kinesin motor" evidence="17">
    <location>
        <begin position="53"/>
        <end position="390"/>
    </location>
</feature>
<evidence type="ECO:0000256" key="12">
    <source>
        <dbReference type="ARBA" id="ARBA00023306"/>
    </source>
</evidence>
<keyword evidence="2" id="KW-0963">Cytoplasm</keyword>